<dbReference type="EMBL" id="JADCUA010000001">
    <property type="protein sequence ID" value="KAH9844280.1"/>
    <property type="molecule type" value="Genomic_DNA"/>
</dbReference>
<evidence type="ECO:0000313" key="1">
    <source>
        <dbReference type="EMBL" id="KAH9844280.1"/>
    </source>
</evidence>
<keyword evidence="2" id="KW-1185">Reference proteome</keyword>
<dbReference type="RefSeq" id="XP_047785090.1">
    <property type="nucleotide sequence ID" value="XM_047922227.1"/>
</dbReference>
<proteinExistence type="predicted"/>
<name>A0ABQ8L0U1_9APHY</name>
<reference evidence="1 2" key="1">
    <citation type="journal article" date="2021" name="Environ. Microbiol.">
        <title>Gene family expansions and transcriptome signatures uncover fungal adaptations to wood decay.</title>
        <authorList>
            <person name="Hage H."/>
            <person name="Miyauchi S."/>
            <person name="Viragh M."/>
            <person name="Drula E."/>
            <person name="Min B."/>
            <person name="Chaduli D."/>
            <person name="Navarro D."/>
            <person name="Favel A."/>
            <person name="Norest M."/>
            <person name="Lesage-Meessen L."/>
            <person name="Balint B."/>
            <person name="Merenyi Z."/>
            <person name="de Eugenio L."/>
            <person name="Morin E."/>
            <person name="Martinez A.T."/>
            <person name="Baldrian P."/>
            <person name="Stursova M."/>
            <person name="Martinez M.J."/>
            <person name="Novotny C."/>
            <person name="Magnuson J.K."/>
            <person name="Spatafora J.W."/>
            <person name="Maurice S."/>
            <person name="Pangilinan J."/>
            <person name="Andreopoulos W."/>
            <person name="LaButti K."/>
            <person name="Hundley H."/>
            <person name="Na H."/>
            <person name="Kuo A."/>
            <person name="Barry K."/>
            <person name="Lipzen A."/>
            <person name="Henrissat B."/>
            <person name="Riley R."/>
            <person name="Ahrendt S."/>
            <person name="Nagy L.G."/>
            <person name="Grigoriev I.V."/>
            <person name="Martin F."/>
            <person name="Rosso M.N."/>
        </authorList>
    </citation>
    <scope>NUCLEOTIDE SEQUENCE [LARGE SCALE GENOMIC DNA]</scope>
    <source>
        <strain evidence="1 2">CIRM-BRFM 1785</strain>
    </source>
</reference>
<accession>A0ABQ8L0U1</accession>
<dbReference type="Proteomes" id="UP000814176">
    <property type="component" value="Unassembled WGS sequence"/>
</dbReference>
<evidence type="ECO:0000313" key="2">
    <source>
        <dbReference type="Proteomes" id="UP000814176"/>
    </source>
</evidence>
<organism evidence="1 2">
    <name type="scientific">Rhodofomes roseus</name>
    <dbReference type="NCBI Taxonomy" id="34475"/>
    <lineage>
        <taxon>Eukaryota</taxon>
        <taxon>Fungi</taxon>
        <taxon>Dikarya</taxon>
        <taxon>Basidiomycota</taxon>
        <taxon>Agaricomycotina</taxon>
        <taxon>Agaricomycetes</taxon>
        <taxon>Polyporales</taxon>
        <taxon>Rhodofomes</taxon>
    </lineage>
</organism>
<sequence length="136" mass="14971">MCQHDHLWPFPMLPTRLQVYLLLSSPPALLCSLRTALLVCLPHRMLYMGSLLGAGTRCYSPPLLLAVPHTKIYASVAAQGVCSPLTSPSLQHLNSPRLRLSAPFSHREPARCDGARDALGRAFAIYVHQHASSPHR</sequence>
<protein>
    <recommendedName>
        <fullName evidence="3">Secreted protein</fullName>
    </recommendedName>
</protein>
<evidence type="ECO:0008006" key="3">
    <source>
        <dbReference type="Google" id="ProtNLM"/>
    </source>
</evidence>
<dbReference type="GeneID" id="72002959"/>
<gene>
    <name evidence="1" type="ORF">C8Q71DRAFT_732002</name>
</gene>
<comment type="caution">
    <text evidence="1">The sequence shown here is derived from an EMBL/GenBank/DDBJ whole genome shotgun (WGS) entry which is preliminary data.</text>
</comment>